<evidence type="ECO:0000313" key="3">
    <source>
        <dbReference type="Proteomes" id="UP001596395"/>
    </source>
</evidence>
<dbReference type="AlphaFoldDB" id="A0ABD5VGB7"/>
<feature type="compositionally biased region" description="Acidic residues" evidence="1">
    <location>
        <begin position="399"/>
        <end position="415"/>
    </location>
</feature>
<protein>
    <submittedName>
        <fullName evidence="2">DUF354 domain-containing protein</fullName>
    </submittedName>
</protein>
<accession>A0ABD5VGB7</accession>
<evidence type="ECO:0000256" key="1">
    <source>
        <dbReference type="SAM" id="MobiDB-lite"/>
    </source>
</evidence>
<sequence>MTSIDAVTVDEFEQFVDGERDAEPKRILFNVGHPAQVHLFRNAIADLEAMGHETLVASRHKEVAIDLLDAYDIEHVPMTHQADSFPGLVWEMFVNEKRLYQLAREFEPDVIVSRLAPPPVHVSKLVGCKNLIVCDTLRGSMALRRIQHAMTLRWVDRILVPDQFQLDIDPGKRRHLPFQELAYLHPKHFTPDPSVLEKHGIDPDERYFLLRLTGWGAYHDAGHSGLSPEGMRELVEFLEDHGTVYLSAEEGVPEDLQHLTLSTPPEDVHHVMYYADMYLGDSCTMSAEAAILGTPAIRTNSIVGTTGEMIYKALKRYGLLQSIRDERKAIEAAKDLVLDPPDRAELQRRREWMLDEQMDVNRVMVDEILAIAGTSREASPRPLEARDEDVEAAVATVGVDDDVDGTDTVDGDPDDDLRANDEPHMEATDGGTDLVDRTETEGDDA</sequence>
<dbReference type="SUPFAM" id="SSF53756">
    <property type="entry name" value="UDP-Glycosyltransferase/glycogen phosphorylase"/>
    <property type="match status" value="1"/>
</dbReference>
<reference evidence="2 3" key="1">
    <citation type="journal article" date="2019" name="Int. J. Syst. Evol. Microbiol.">
        <title>The Global Catalogue of Microorganisms (GCM) 10K type strain sequencing project: providing services to taxonomists for standard genome sequencing and annotation.</title>
        <authorList>
            <consortium name="The Broad Institute Genomics Platform"/>
            <consortium name="The Broad Institute Genome Sequencing Center for Infectious Disease"/>
            <person name="Wu L."/>
            <person name="Ma J."/>
        </authorList>
    </citation>
    <scope>NUCLEOTIDE SEQUENCE [LARGE SCALE GENOMIC DNA]</scope>
    <source>
        <strain evidence="2 3">GX26</strain>
    </source>
</reference>
<proteinExistence type="predicted"/>
<dbReference type="Pfam" id="PF04007">
    <property type="entry name" value="DUF354"/>
    <property type="match status" value="1"/>
</dbReference>
<dbReference type="PANTHER" id="PTHR39662:SF1">
    <property type="entry name" value="DUF354 DOMAIN-CONTAINING PROTEIN"/>
    <property type="match status" value="1"/>
</dbReference>
<evidence type="ECO:0000313" key="2">
    <source>
        <dbReference type="EMBL" id="MFC6954550.1"/>
    </source>
</evidence>
<dbReference type="RefSeq" id="WP_336351494.1">
    <property type="nucleotide sequence ID" value="NZ_JAZAQL010000003.1"/>
</dbReference>
<feature type="region of interest" description="Disordered" evidence="1">
    <location>
        <begin position="396"/>
        <end position="445"/>
    </location>
</feature>
<comment type="caution">
    <text evidence="2">The sequence shown here is derived from an EMBL/GenBank/DDBJ whole genome shotgun (WGS) entry which is preliminary data.</text>
</comment>
<dbReference type="EMBL" id="JBHSXN010000003">
    <property type="protein sequence ID" value="MFC6954550.1"/>
    <property type="molecule type" value="Genomic_DNA"/>
</dbReference>
<feature type="compositionally biased region" description="Basic and acidic residues" evidence="1">
    <location>
        <begin position="434"/>
        <end position="445"/>
    </location>
</feature>
<gene>
    <name evidence="2" type="ORF">ACFQGB_16925</name>
</gene>
<dbReference type="Proteomes" id="UP001596395">
    <property type="component" value="Unassembled WGS sequence"/>
</dbReference>
<dbReference type="PANTHER" id="PTHR39662">
    <property type="entry name" value="DUF354 DOMAIN-CONTAINING PROTEIN-RELATED"/>
    <property type="match status" value="1"/>
</dbReference>
<keyword evidence="3" id="KW-1185">Reference proteome</keyword>
<name>A0ABD5VGB7_9EURY</name>
<dbReference type="InterPro" id="IPR007152">
    <property type="entry name" value="DUF354"/>
</dbReference>
<organism evidence="2 3">
    <name type="scientific">Halorubellus litoreus</name>
    <dbReference type="NCBI Taxonomy" id="755308"/>
    <lineage>
        <taxon>Archaea</taxon>
        <taxon>Methanobacteriati</taxon>
        <taxon>Methanobacteriota</taxon>
        <taxon>Stenosarchaea group</taxon>
        <taxon>Halobacteria</taxon>
        <taxon>Halobacteriales</taxon>
        <taxon>Halorubellaceae</taxon>
        <taxon>Halorubellus</taxon>
    </lineage>
</organism>
<feature type="compositionally biased region" description="Basic and acidic residues" evidence="1">
    <location>
        <begin position="416"/>
        <end position="427"/>
    </location>
</feature>